<dbReference type="Proteomes" id="UP000594263">
    <property type="component" value="Unplaced"/>
</dbReference>
<dbReference type="EC" id="2.5.1.18" evidence="1"/>
<reference evidence="7" key="1">
    <citation type="submission" date="2021-01" db="UniProtKB">
        <authorList>
            <consortium name="EnsemblPlants"/>
        </authorList>
    </citation>
    <scope>IDENTIFICATION</scope>
</reference>
<feature type="domain" description="GST C-terminal" evidence="6">
    <location>
        <begin position="87"/>
        <end position="208"/>
    </location>
</feature>
<dbReference type="PROSITE" id="PS50404">
    <property type="entry name" value="GST_NTER"/>
    <property type="match status" value="1"/>
</dbReference>
<dbReference type="SFLD" id="SFLDS00019">
    <property type="entry name" value="Glutathione_Transferase_(cytos"/>
    <property type="match status" value="1"/>
</dbReference>
<dbReference type="CDD" id="cd03058">
    <property type="entry name" value="GST_N_Tau"/>
    <property type="match status" value="1"/>
</dbReference>
<dbReference type="InterPro" id="IPR040079">
    <property type="entry name" value="Glutathione_S-Trfase"/>
</dbReference>
<evidence type="ECO:0000256" key="1">
    <source>
        <dbReference type="ARBA" id="ARBA00012452"/>
    </source>
</evidence>
<keyword evidence="2" id="KW-0808">Transferase</keyword>
<dbReference type="EnsemblPlants" id="Kaladp0058s0617.1.v1.1">
    <property type="protein sequence ID" value="Kaladp0058s0617.1.v1.1"/>
    <property type="gene ID" value="Kaladp0058s0617.v1.1"/>
</dbReference>
<evidence type="ECO:0000256" key="3">
    <source>
        <dbReference type="ARBA" id="ARBA00047960"/>
    </source>
</evidence>
<feature type="domain" description="GST N-terminal" evidence="5">
    <location>
        <begin position="2"/>
        <end position="81"/>
    </location>
</feature>
<accession>A0A7N0U9Z7</accession>
<comment type="similarity">
    <text evidence="4">Belongs to the GST superfamily.</text>
</comment>
<dbReference type="PROSITE" id="PS50405">
    <property type="entry name" value="GST_CTER"/>
    <property type="match status" value="1"/>
</dbReference>
<evidence type="ECO:0000313" key="7">
    <source>
        <dbReference type="EnsemblPlants" id="Kaladp0058s0617.1.v1.1"/>
    </source>
</evidence>
<dbReference type="Gene3D" id="3.40.30.10">
    <property type="entry name" value="Glutaredoxin"/>
    <property type="match status" value="1"/>
</dbReference>
<dbReference type="FunFam" id="3.40.30.10:FF:000197">
    <property type="entry name" value="Glutathione S-transferase U10"/>
    <property type="match status" value="1"/>
</dbReference>
<dbReference type="GO" id="GO:0004364">
    <property type="term" value="F:glutathione transferase activity"/>
    <property type="evidence" value="ECO:0007669"/>
    <property type="project" value="UniProtKB-EC"/>
</dbReference>
<keyword evidence="8" id="KW-1185">Reference proteome</keyword>
<dbReference type="FunFam" id="1.20.1050.10:FF:000012">
    <property type="entry name" value="Tau class glutathione S-transferase"/>
    <property type="match status" value="1"/>
</dbReference>
<dbReference type="InterPro" id="IPR004046">
    <property type="entry name" value="GST_C"/>
</dbReference>
<dbReference type="PANTHER" id="PTHR11260">
    <property type="entry name" value="GLUTATHIONE S-TRANSFERASE, GST, SUPERFAMILY, GST DOMAIN CONTAINING"/>
    <property type="match status" value="1"/>
</dbReference>
<evidence type="ECO:0000313" key="8">
    <source>
        <dbReference type="Proteomes" id="UP000594263"/>
    </source>
</evidence>
<evidence type="ECO:0000259" key="5">
    <source>
        <dbReference type="PROSITE" id="PS50404"/>
    </source>
</evidence>
<evidence type="ECO:0000256" key="2">
    <source>
        <dbReference type="ARBA" id="ARBA00022679"/>
    </source>
</evidence>
<protein>
    <recommendedName>
        <fullName evidence="1">glutathione transferase</fullName>
        <ecNumber evidence="1">2.5.1.18</ecNumber>
    </recommendedName>
</protein>
<dbReference type="InterPro" id="IPR036282">
    <property type="entry name" value="Glutathione-S-Trfase_C_sf"/>
</dbReference>
<dbReference type="OMA" id="IWLRTIQ"/>
<dbReference type="InterPro" id="IPR010987">
    <property type="entry name" value="Glutathione-S-Trfase_C-like"/>
</dbReference>
<dbReference type="PANTHER" id="PTHR11260:SF676">
    <property type="entry name" value="GLUTATHIONE S-TRANSFERASE U8"/>
    <property type="match status" value="1"/>
</dbReference>
<dbReference type="GO" id="GO:0006749">
    <property type="term" value="P:glutathione metabolic process"/>
    <property type="evidence" value="ECO:0007669"/>
    <property type="project" value="InterPro"/>
</dbReference>
<dbReference type="InterPro" id="IPR045073">
    <property type="entry name" value="Omega/Tau-like"/>
</dbReference>
<dbReference type="Gene3D" id="1.20.1050.10">
    <property type="match status" value="1"/>
</dbReference>
<dbReference type="Gramene" id="Kaladp0058s0617.1.v1.1">
    <property type="protein sequence ID" value="Kaladp0058s0617.1.v1.1"/>
    <property type="gene ID" value="Kaladp0058s0617.v1.1"/>
</dbReference>
<dbReference type="GO" id="GO:0005737">
    <property type="term" value="C:cytoplasm"/>
    <property type="evidence" value="ECO:0007669"/>
    <property type="project" value="TreeGrafter"/>
</dbReference>
<dbReference type="Pfam" id="PF00043">
    <property type="entry name" value="GST_C"/>
    <property type="match status" value="1"/>
</dbReference>
<dbReference type="InterPro" id="IPR036249">
    <property type="entry name" value="Thioredoxin-like_sf"/>
</dbReference>
<dbReference type="SUPFAM" id="SSF52833">
    <property type="entry name" value="Thioredoxin-like"/>
    <property type="match status" value="1"/>
</dbReference>
<dbReference type="SFLD" id="SFLDG00358">
    <property type="entry name" value="Main_(cytGST)"/>
    <property type="match status" value="1"/>
</dbReference>
<evidence type="ECO:0000256" key="4">
    <source>
        <dbReference type="RuleBase" id="RU003494"/>
    </source>
</evidence>
<dbReference type="CDD" id="cd03185">
    <property type="entry name" value="GST_C_Tau"/>
    <property type="match status" value="1"/>
</dbReference>
<dbReference type="SFLD" id="SFLDG01152">
    <property type="entry name" value="Main.3:_Omega-_and_Tau-like"/>
    <property type="match status" value="1"/>
</dbReference>
<proteinExistence type="inferred from homology"/>
<name>A0A7N0U9Z7_KALFE</name>
<dbReference type="AlphaFoldDB" id="A0A7N0U9Z7"/>
<dbReference type="SUPFAM" id="SSF47616">
    <property type="entry name" value="GST C-terminal domain-like"/>
    <property type="match status" value="1"/>
</dbReference>
<dbReference type="Pfam" id="PF02798">
    <property type="entry name" value="GST_N"/>
    <property type="match status" value="1"/>
</dbReference>
<comment type="catalytic activity">
    <reaction evidence="3">
        <text>RX + glutathione = an S-substituted glutathione + a halide anion + H(+)</text>
        <dbReference type="Rhea" id="RHEA:16437"/>
        <dbReference type="ChEBI" id="CHEBI:15378"/>
        <dbReference type="ChEBI" id="CHEBI:16042"/>
        <dbReference type="ChEBI" id="CHEBI:17792"/>
        <dbReference type="ChEBI" id="CHEBI:57925"/>
        <dbReference type="ChEBI" id="CHEBI:90779"/>
        <dbReference type="EC" id="2.5.1.18"/>
    </reaction>
</comment>
<dbReference type="InterPro" id="IPR004045">
    <property type="entry name" value="Glutathione_S-Trfase_N"/>
</dbReference>
<dbReference type="InterPro" id="IPR045074">
    <property type="entry name" value="GST_C_Tau"/>
</dbReference>
<evidence type="ECO:0000259" key="6">
    <source>
        <dbReference type="PROSITE" id="PS50405"/>
    </source>
</evidence>
<sequence length="228" mass="26012">MEEVRLLGCWSSPFSRRVEMALKLKGVEYEYVEEDLVNKSQSLLHYNPIHKKVPVLIHNGKPIAESLVILEYIDETWRARYQLLPSDPYERAGARFWAKFISEQCMPTLWKACASSDGELMAEAVSHLARLEDELKGKRFFGGEAIGLVDLTAGLIAHWLPVIQEARGNDKLLITRESFPRLTKWSEEFCGVDGVRENLPDKEKMAAVFRMMFAPAMPNDPAKYVPKV</sequence>
<organism evidence="7 8">
    <name type="scientific">Kalanchoe fedtschenkoi</name>
    <name type="common">Lavender scallops</name>
    <name type="synonym">South American air plant</name>
    <dbReference type="NCBI Taxonomy" id="63787"/>
    <lineage>
        <taxon>Eukaryota</taxon>
        <taxon>Viridiplantae</taxon>
        <taxon>Streptophyta</taxon>
        <taxon>Embryophyta</taxon>
        <taxon>Tracheophyta</taxon>
        <taxon>Spermatophyta</taxon>
        <taxon>Magnoliopsida</taxon>
        <taxon>eudicotyledons</taxon>
        <taxon>Gunneridae</taxon>
        <taxon>Pentapetalae</taxon>
        <taxon>Saxifragales</taxon>
        <taxon>Crassulaceae</taxon>
        <taxon>Kalanchoe</taxon>
    </lineage>
</organism>